<dbReference type="InParanoid" id="Q0EYZ6"/>
<protein>
    <submittedName>
        <fullName evidence="1">Uncharacterized protein</fullName>
    </submittedName>
</protein>
<comment type="caution">
    <text evidence="1">The sequence shown here is derived from an EMBL/GenBank/DDBJ whole genome shotgun (WGS) entry which is preliminary data.</text>
</comment>
<keyword evidence="2" id="KW-1185">Reference proteome</keyword>
<evidence type="ECO:0000313" key="2">
    <source>
        <dbReference type="Proteomes" id="UP000005297"/>
    </source>
</evidence>
<dbReference type="Proteomes" id="UP000005297">
    <property type="component" value="Unassembled WGS sequence"/>
</dbReference>
<dbReference type="EMBL" id="AATS01000008">
    <property type="protein sequence ID" value="EAU54411.1"/>
    <property type="molecule type" value="Genomic_DNA"/>
</dbReference>
<dbReference type="AlphaFoldDB" id="Q0EYZ6"/>
<gene>
    <name evidence="1" type="ORF">SPV1_08336</name>
</gene>
<dbReference type="HOGENOM" id="CLU_3100550_0_0_0"/>
<proteinExistence type="predicted"/>
<sequence>MTASLIRAELFGIAVAFNGRSSSALFAHGFKILFKHYFITENMKEAGENMS</sequence>
<name>Q0EYZ6_9PROT</name>
<organism evidence="1 2">
    <name type="scientific">Mariprofundus ferrooxydans PV-1</name>
    <dbReference type="NCBI Taxonomy" id="314345"/>
    <lineage>
        <taxon>Bacteria</taxon>
        <taxon>Pseudomonadati</taxon>
        <taxon>Pseudomonadota</taxon>
        <taxon>Candidatius Mariprofundia</taxon>
        <taxon>Mariprofundales</taxon>
        <taxon>Mariprofundaceae</taxon>
        <taxon>Mariprofundus</taxon>
    </lineage>
</organism>
<accession>Q0EYZ6</accession>
<reference evidence="1 2" key="1">
    <citation type="submission" date="2006-09" db="EMBL/GenBank/DDBJ databases">
        <authorList>
            <person name="Emerson D."/>
            <person name="Ferriera S."/>
            <person name="Johnson J."/>
            <person name="Kravitz S."/>
            <person name="Halpern A."/>
            <person name="Remington K."/>
            <person name="Beeson K."/>
            <person name="Tran B."/>
            <person name="Rogers Y.-H."/>
            <person name="Friedman R."/>
            <person name="Venter J.C."/>
        </authorList>
    </citation>
    <scope>NUCLEOTIDE SEQUENCE [LARGE SCALE GENOMIC DNA]</scope>
    <source>
        <strain evidence="1 2">PV-1</strain>
    </source>
</reference>
<evidence type="ECO:0000313" key="1">
    <source>
        <dbReference type="EMBL" id="EAU54411.1"/>
    </source>
</evidence>